<feature type="compositionally biased region" description="Basic and acidic residues" evidence="6">
    <location>
        <begin position="85"/>
        <end position="108"/>
    </location>
</feature>
<keyword evidence="9" id="KW-1185">Reference proteome</keyword>
<organism evidence="8 9">
    <name type="scientific">Stephania yunnanensis</name>
    <dbReference type="NCBI Taxonomy" id="152371"/>
    <lineage>
        <taxon>Eukaryota</taxon>
        <taxon>Viridiplantae</taxon>
        <taxon>Streptophyta</taxon>
        <taxon>Embryophyta</taxon>
        <taxon>Tracheophyta</taxon>
        <taxon>Spermatophyta</taxon>
        <taxon>Magnoliopsida</taxon>
        <taxon>Ranunculales</taxon>
        <taxon>Menispermaceae</taxon>
        <taxon>Menispermoideae</taxon>
        <taxon>Cissampelideae</taxon>
        <taxon>Stephania</taxon>
    </lineage>
</organism>
<evidence type="ECO:0000256" key="1">
    <source>
        <dbReference type="ARBA" id="ARBA00022481"/>
    </source>
</evidence>
<dbReference type="InterPro" id="IPR006121">
    <property type="entry name" value="HMA_dom"/>
</dbReference>
<dbReference type="PANTHER" id="PTHR45811:SF13">
    <property type="entry name" value="OS04G0661100 PROTEIN"/>
    <property type="match status" value="1"/>
</dbReference>
<comment type="caution">
    <text evidence="8">The sequence shown here is derived from an EMBL/GenBank/DDBJ whole genome shotgun (WGS) entry which is preliminary data.</text>
</comment>
<sequence>MVQRTVLKVEISCLKCKKNLLRAVSGLEGVDKVEVDAAKGTLTVTGDADPYEVVVRTRRTNKFAEVMSIGPPPPPQKPDGGGAQKKPEEKKPAPQETKAKKPDPEKASQHMHYLHQSCPVCERMNFYPMTIRNDPEASCSIL</sequence>
<dbReference type="PROSITE" id="PS50846">
    <property type="entry name" value="HMA_2"/>
    <property type="match status" value="1"/>
</dbReference>
<evidence type="ECO:0000313" key="8">
    <source>
        <dbReference type="EMBL" id="KAK9164216.1"/>
    </source>
</evidence>
<evidence type="ECO:0000256" key="6">
    <source>
        <dbReference type="SAM" id="MobiDB-lite"/>
    </source>
</evidence>
<dbReference type="Proteomes" id="UP001420932">
    <property type="component" value="Unassembled WGS sequence"/>
</dbReference>
<dbReference type="InterPro" id="IPR051863">
    <property type="entry name" value="HIPP"/>
</dbReference>
<evidence type="ECO:0000313" key="9">
    <source>
        <dbReference type="Proteomes" id="UP001420932"/>
    </source>
</evidence>
<evidence type="ECO:0000256" key="3">
    <source>
        <dbReference type="ARBA" id="ARBA00023288"/>
    </source>
</evidence>
<dbReference type="PANTHER" id="PTHR45811">
    <property type="entry name" value="COPPER TRANSPORT PROTEIN FAMILY-RELATED"/>
    <property type="match status" value="1"/>
</dbReference>
<keyword evidence="1" id="KW-0488">Methylation</keyword>
<reference evidence="8 9" key="1">
    <citation type="submission" date="2024-01" db="EMBL/GenBank/DDBJ databases">
        <title>Genome assemblies of Stephania.</title>
        <authorList>
            <person name="Yang L."/>
        </authorList>
    </citation>
    <scope>NUCLEOTIDE SEQUENCE [LARGE SCALE GENOMIC DNA]</scope>
    <source>
        <strain evidence="8">YNDBR</strain>
        <tissue evidence="8">Leaf</tissue>
    </source>
</reference>
<keyword evidence="3" id="KW-0449">Lipoprotein</keyword>
<name>A0AAP0Q5L3_9MAGN</name>
<keyword evidence="2" id="KW-0479">Metal-binding</keyword>
<dbReference type="AlphaFoldDB" id="A0AAP0Q5L3"/>
<accession>A0AAP0Q5L3</accession>
<dbReference type="GO" id="GO:0046872">
    <property type="term" value="F:metal ion binding"/>
    <property type="evidence" value="ECO:0007669"/>
    <property type="project" value="UniProtKB-KW"/>
</dbReference>
<dbReference type="Gene3D" id="3.30.70.100">
    <property type="match status" value="1"/>
</dbReference>
<evidence type="ECO:0000256" key="4">
    <source>
        <dbReference type="ARBA" id="ARBA00023289"/>
    </source>
</evidence>
<dbReference type="InterPro" id="IPR036163">
    <property type="entry name" value="HMA_dom_sf"/>
</dbReference>
<protein>
    <recommendedName>
        <fullName evidence="7">HMA domain-containing protein</fullName>
    </recommendedName>
</protein>
<feature type="domain" description="HMA" evidence="7">
    <location>
        <begin position="2"/>
        <end position="65"/>
    </location>
</feature>
<evidence type="ECO:0000259" key="7">
    <source>
        <dbReference type="PROSITE" id="PS50846"/>
    </source>
</evidence>
<dbReference type="CDD" id="cd00371">
    <property type="entry name" value="HMA"/>
    <property type="match status" value="1"/>
</dbReference>
<evidence type="ECO:0000256" key="2">
    <source>
        <dbReference type="ARBA" id="ARBA00022723"/>
    </source>
</evidence>
<comment type="similarity">
    <text evidence="5">Belongs to the HIPP family.</text>
</comment>
<dbReference type="EMBL" id="JBBNAF010000002">
    <property type="protein sequence ID" value="KAK9164216.1"/>
    <property type="molecule type" value="Genomic_DNA"/>
</dbReference>
<gene>
    <name evidence="8" type="ORF">Syun_005118</name>
</gene>
<evidence type="ECO:0000256" key="5">
    <source>
        <dbReference type="ARBA" id="ARBA00024045"/>
    </source>
</evidence>
<proteinExistence type="inferred from homology"/>
<keyword evidence="4" id="KW-0636">Prenylation</keyword>
<feature type="region of interest" description="Disordered" evidence="6">
    <location>
        <begin position="63"/>
        <end position="112"/>
    </location>
</feature>
<dbReference type="SUPFAM" id="SSF55008">
    <property type="entry name" value="HMA, heavy metal-associated domain"/>
    <property type="match status" value="1"/>
</dbReference>
<dbReference type="Pfam" id="PF00403">
    <property type="entry name" value="HMA"/>
    <property type="match status" value="1"/>
</dbReference>